<protein>
    <submittedName>
        <fullName evidence="1">Uncharacterized protein</fullName>
    </submittedName>
</protein>
<dbReference type="RefSeq" id="XP_008598718.1">
    <property type="nucleotide sequence ID" value="XM_008600496.1"/>
</dbReference>
<reference evidence="1 2" key="1">
    <citation type="journal article" date="2012" name="Sci. Rep.">
        <title>Genomic perspectives on the evolution of fungal entomopathogenicity in Beauveria bassiana.</title>
        <authorList>
            <person name="Xiao G."/>
            <person name="Ying S.H."/>
            <person name="Zheng P."/>
            <person name="Wang Z.L."/>
            <person name="Zhang S."/>
            <person name="Xie X.Q."/>
            <person name="Shang Y."/>
            <person name="St Leger R.J."/>
            <person name="Zhao G.P."/>
            <person name="Wang C."/>
            <person name="Feng M.G."/>
        </authorList>
    </citation>
    <scope>NUCLEOTIDE SEQUENCE [LARGE SCALE GENOMIC DNA]</scope>
    <source>
        <strain evidence="1 2">ARSEF 2860</strain>
    </source>
</reference>
<dbReference type="AlphaFoldDB" id="J4W579"/>
<evidence type="ECO:0000313" key="1">
    <source>
        <dbReference type="EMBL" id="EJP65530.1"/>
    </source>
</evidence>
<dbReference type="InParanoid" id="J4W579"/>
<name>J4W579_BEAB2</name>
<proteinExistence type="predicted"/>
<evidence type="ECO:0000313" key="2">
    <source>
        <dbReference type="Proteomes" id="UP000002762"/>
    </source>
</evidence>
<dbReference type="GeneID" id="19888411"/>
<dbReference type="EMBL" id="JH725163">
    <property type="protein sequence ID" value="EJP65530.1"/>
    <property type="molecule type" value="Genomic_DNA"/>
</dbReference>
<sequence length="246" mass="28903">MATHTKWLNGPEDVMFAWTKLQTYVDRTGQLRLLLKESADELDSNNYSIFVVASELERRLLITRVNKDEGDMLRSCTRVAVHSYQSLLECLRSTDCLEFTQVTIPQFDMMADKLQLVSIASSDFVDYVVEKATEVIKRRKMVIIFCTRRTEYQILRRMARELLQENCLWNEIARADFIAKKCLPEPNTEEGVILFMTESCQVPLYFDHVCHIFIEGLKDKPTWNRSRIVYERQVLMRDEAECMISY</sequence>
<gene>
    <name evidence="1" type="ORF">BBA_05399</name>
</gene>
<dbReference type="HOGENOM" id="CLU_1128891_0_0_1"/>
<organism evidence="1 2">
    <name type="scientific">Beauveria bassiana (strain ARSEF 2860)</name>
    <name type="common">White muscardine disease fungus</name>
    <name type="synonym">Tritirachium shiotae</name>
    <dbReference type="NCBI Taxonomy" id="655819"/>
    <lineage>
        <taxon>Eukaryota</taxon>
        <taxon>Fungi</taxon>
        <taxon>Dikarya</taxon>
        <taxon>Ascomycota</taxon>
        <taxon>Pezizomycotina</taxon>
        <taxon>Sordariomycetes</taxon>
        <taxon>Hypocreomycetidae</taxon>
        <taxon>Hypocreales</taxon>
        <taxon>Cordycipitaceae</taxon>
        <taxon>Beauveria</taxon>
    </lineage>
</organism>
<keyword evidence="2" id="KW-1185">Reference proteome</keyword>
<dbReference type="Proteomes" id="UP000002762">
    <property type="component" value="Unassembled WGS sequence"/>
</dbReference>
<accession>J4W579</accession>